<comment type="caution">
    <text evidence="2">The sequence shown here is derived from an EMBL/GenBank/DDBJ whole genome shotgun (WGS) entry which is preliminary data.</text>
</comment>
<dbReference type="RefSeq" id="WP_115818821.1">
    <property type="nucleotide sequence ID" value="NZ_QRDV01000011.1"/>
</dbReference>
<dbReference type="InterPro" id="IPR001173">
    <property type="entry name" value="Glyco_trans_2-like"/>
</dbReference>
<dbReference type="AlphaFoldDB" id="A0A3D9GPS8"/>
<keyword evidence="2" id="KW-0808">Transferase</keyword>
<dbReference type="GO" id="GO:0016740">
    <property type="term" value="F:transferase activity"/>
    <property type="evidence" value="ECO:0007669"/>
    <property type="project" value="UniProtKB-KW"/>
</dbReference>
<dbReference type="CDD" id="cd00761">
    <property type="entry name" value="Glyco_tranf_GTA_type"/>
    <property type="match status" value="1"/>
</dbReference>
<feature type="domain" description="Glycosyltransferase 2-like" evidence="1">
    <location>
        <begin position="4"/>
        <end position="154"/>
    </location>
</feature>
<name>A0A3D9GPS8_9FLAO</name>
<accession>A0A3D9GPS8</accession>
<dbReference type="Gene3D" id="3.90.550.10">
    <property type="entry name" value="Spore Coat Polysaccharide Biosynthesis Protein SpsA, Chain A"/>
    <property type="match status" value="1"/>
</dbReference>
<reference evidence="2 3" key="1">
    <citation type="submission" date="2018-07" db="EMBL/GenBank/DDBJ databases">
        <title>Genomic Encyclopedia of Type Strains, Phase III (KMG-III): the genomes of soil and plant-associated and newly described type strains.</title>
        <authorList>
            <person name="Whitman W."/>
        </authorList>
    </citation>
    <scope>NUCLEOTIDE SEQUENCE [LARGE SCALE GENOMIC DNA]</scope>
    <source>
        <strain evidence="2 3">CECT 7946</strain>
    </source>
</reference>
<dbReference type="EMBL" id="QRDV01000011">
    <property type="protein sequence ID" value="RED38209.1"/>
    <property type="molecule type" value="Genomic_DNA"/>
</dbReference>
<protein>
    <submittedName>
        <fullName evidence="2">Glycosyl transferase family 2</fullName>
    </submittedName>
</protein>
<proteinExistence type="predicted"/>
<keyword evidence="3" id="KW-1185">Reference proteome</keyword>
<organism evidence="2 3">
    <name type="scientific">Winogradskyella eximia</name>
    <dbReference type="NCBI Taxonomy" id="262006"/>
    <lineage>
        <taxon>Bacteria</taxon>
        <taxon>Pseudomonadati</taxon>
        <taxon>Bacteroidota</taxon>
        <taxon>Flavobacteriia</taxon>
        <taxon>Flavobacteriales</taxon>
        <taxon>Flavobacteriaceae</taxon>
        <taxon>Winogradskyella</taxon>
    </lineage>
</organism>
<gene>
    <name evidence="2" type="ORF">DFQ10_11130</name>
</gene>
<sequence length="318" mass="36848">MKLSIIIPIYNGVSYFEKLIKSINAFTFTDFECVFIDNNSTDNSVIELEKALQNVTFDFLILFEEKQGAGHARNTGIKKAKGEFLAFLDCDDIILPEKFAYDFSILENHDVDFVFCRSERFYDDGRNLKNPITGIKEGINNPPTLGLLWLQNFFLLQGPGSLIAKKAVVEQLGSFHTAYTGEDAFLFIRMGLLSKGYFYDKAYFHYFRHEQSTISKSNENENGALNRYFELKQNLFADDIVRENLEAMELLAVQLQSDLLKLQQSGVDIKPFMENEKLKNLKLSKFLFNPLSLYINSKLSHIKYNPFYQIYRKCLIRR</sequence>
<dbReference type="OrthoDB" id="635429at2"/>
<evidence type="ECO:0000259" key="1">
    <source>
        <dbReference type="Pfam" id="PF00535"/>
    </source>
</evidence>
<dbReference type="SUPFAM" id="SSF53448">
    <property type="entry name" value="Nucleotide-diphospho-sugar transferases"/>
    <property type="match status" value="1"/>
</dbReference>
<dbReference type="Proteomes" id="UP000256980">
    <property type="component" value="Unassembled WGS sequence"/>
</dbReference>
<dbReference type="PANTHER" id="PTHR43685:SF11">
    <property type="entry name" value="GLYCOSYLTRANSFERASE TAGX-RELATED"/>
    <property type="match status" value="1"/>
</dbReference>
<dbReference type="InterPro" id="IPR029044">
    <property type="entry name" value="Nucleotide-diphossugar_trans"/>
</dbReference>
<dbReference type="PANTHER" id="PTHR43685">
    <property type="entry name" value="GLYCOSYLTRANSFERASE"/>
    <property type="match status" value="1"/>
</dbReference>
<dbReference type="Pfam" id="PF00535">
    <property type="entry name" value="Glycos_transf_2"/>
    <property type="match status" value="1"/>
</dbReference>
<evidence type="ECO:0000313" key="3">
    <source>
        <dbReference type="Proteomes" id="UP000256980"/>
    </source>
</evidence>
<evidence type="ECO:0000313" key="2">
    <source>
        <dbReference type="EMBL" id="RED38209.1"/>
    </source>
</evidence>
<dbReference type="InterPro" id="IPR050834">
    <property type="entry name" value="Glycosyltransf_2"/>
</dbReference>